<feature type="domain" description="ABC transporter" evidence="5">
    <location>
        <begin position="6"/>
        <end position="233"/>
    </location>
</feature>
<dbReference type="PROSITE" id="PS50893">
    <property type="entry name" value="ABC_TRANSPORTER_2"/>
    <property type="match status" value="1"/>
</dbReference>
<evidence type="ECO:0000256" key="1">
    <source>
        <dbReference type="ARBA" id="ARBA00005417"/>
    </source>
</evidence>
<reference evidence="6 7" key="1">
    <citation type="journal article" date="2015" name="Genome Announc.">
        <title>Expanding the biotechnology potential of lactobacilli through comparative genomics of 213 strains and associated genera.</title>
        <authorList>
            <person name="Sun Z."/>
            <person name="Harris H.M."/>
            <person name="McCann A."/>
            <person name="Guo C."/>
            <person name="Argimon S."/>
            <person name="Zhang W."/>
            <person name="Yang X."/>
            <person name="Jeffery I.B."/>
            <person name="Cooney J.C."/>
            <person name="Kagawa T.F."/>
            <person name="Liu W."/>
            <person name="Song Y."/>
            <person name="Salvetti E."/>
            <person name="Wrobel A."/>
            <person name="Rasinkangas P."/>
            <person name="Parkhill J."/>
            <person name="Rea M.C."/>
            <person name="O'Sullivan O."/>
            <person name="Ritari J."/>
            <person name="Douillard F.P."/>
            <person name="Paul Ross R."/>
            <person name="Yang R."/>
            <person name="Briner A.E."/>
            <person name="Felis G.E."/>
            <person name="de Vos W.M."/>
            <person name="Barrangou R."/>
            <person name="Klaenhammer T.R."/>
            <person name="Caufield P.W."/>
            <person name="Cui Y."/>
            <person name="Zhang H."/>
            <person name="O'Toole P.W."/>
        </authorList>
    </citation>
    <scope>NUCLEOTIDE SEQUENCE [LARGE SCALE GENOMIC DNA]</scope>
    <source>
        <strain evidence="6 7">DSM 21115</strain>
    </source>
</reference>
<dbReference type="SUPFAM" id="SSF52540">
    <property type="entry name" value="P-loop containing nucleoside triphosphate hydrolases"/>
    <property type="match status" value="1"/>
</dbReference>
<dbReference type="PANTHER" id="PTHR43335:SF4">
    <property type="entry name" value="ABC TRANSPORTER, ATP-BINDING PROTEIN"/>
    <property type="match status" value="1"/>
</dbReference>
<name>A0A0R2NME8_9LACO</name>
<dbReference type="GO" id="GO:0016887">
    <property type="term" value="F:ATP hydrolysis activity"/>
    <property type="evidence" value="ECO:0007669"/>
    <property type="project" value="InterPro"/>
</dbReference>
<evidence type="ECO:0000256" key="3">
    <source>
        <dbReference type="ARBA" id="ARBA00022741"/>
    </source>
</evidence>
<dbReference type="AlphaFoldDB" id="A0A0R2NME8"/>
<dbReference type="InterPro" id="IPR017871">
    <property type="entry name" value="ABC_transporter-like_CS"/>
</dbReference>
<keyword evidence="2" id="KW-0813">Transport</keyword>
<dbReference type="InterPro" id="IPR003439">
    <property type="entry name" value="ABC_transporter-like_ATP-bd"/>
</dbReference>
<evidence type="ECO:0000313" key="7">
    <source>
        <dbReference type="Proteomes" id="UP000050920"/>
    </source>
</evidence>
<dbReference type="PROSITE" id="PS00211">
    <property type="entry name" value="ABC_TRANSPORTER_1"/>
    <property type="match status" value="1"/>
</dbReference>
<protein>
    <submittedName>
        <fullName evidence="6">ABC-type multidrug transport system, ATPase component</fullName>
    </submittedName>
</protein>
<proteinExistence type="inferred from homology"/>
<dbReference type="SMART" id="SM00382">
    <property type="entry name" value="AAA"/>
    <property type="match status" value="1"/>
</dbReference>
<dbReference type="EMBL" id="AYGX02000100">
    <property type="protein sequence ID" value="KRO26902.1"/>
    <property type="molecule type" value="Genomic_DNA"/>
</dbReference>
<keyword evidence="4" id="KW-0067">ATP-binding</keyword>
<evidence type="ECO:0000256" key="4">
    <source>
        <dbReference type="ARBA" id="ARBA00022840"/>
    </source>
</evidence>
<dbReference type="PANTHER" id="PTHR43335">
    <property type="entry name" value="ABC TRANSPORTER, ATP-BINDING PROTEIN"/>
    <property type="match status" value="1"/>
</dbReference>
<dbReference type="Pfam" id="PF00005">
    <property type="entry name" value="ABC_tran"/>
    <property type="match status" value="1"/>
</dbReference>
<keyword evidence="3" id="KW-0547">Nucleotide-binding</keyword>
<sequence length="300" mass="31912">MATAIASIAQLSKTIGQHQILTDINFEIPQGKIVGLIGANGAGKTTIMKAMLGITAFTGNIQIDGGPITTAQHRTLAHVGALIEYPGLYPYLTARQQLQLYATGPSTASKAAKVQTIIEQFQMTSYADTKTKKFSLGMKQKLGVALAFFNEPDLIVLDEPLNGLDPRATKHLRDLILAAKARGVSFLISSHLLVELQKVADEVVIIDHGRVIKATTMANLLAQAQPYYVIKTTDDAAARAVLTAGKFPVLAGPQLKLAKTDVPLNAALAQLLAADCQILDISRPTGDLEASLLAVLSAEH</sequence>
<dbReference type="Gene3D" id="3.40.50.300">
    <property type="entry name" value="P-loop containing nucleotide triphosphate hydrolases"/>
    <property type="match status" value="1"/>
</dbReference>
<dbReference type="Proteomes" id="UP000050920">
    <property type="component" value="Unassembled WGS sequence"/>
</dbReference>
<dbReference type="InterPro" id="IPR027417">
    <property type="entry name" value="P-loop_NTPase"/>
</dbReference>
<organism evidence="6 7">
    <name type="scientific">Lactiplantibacillus fabifermentans DSM 21115</name>
    <dbReference type="NCBI Taxonomy" id="1413187"/>
    <lineage>
        <taxon>Bacteria</taxon>
        <taxon>Bacillati</taxon>
        <taxon>Bacillota</taxon>
        <taxon>Bacilli</taxon>
        <taxon>Lactobacillales</taxon>
        <taxon>Lactobacillaceae</taxon>
        <taxon>Lactiplantibacillus</taxon>
    </lineage>
</organism>
<accession>A0A0R2NME8</accession>
<evidence type="ECO:0000313" key="6">
    <source>
        <dbReference type="EMBL" id="KRO26902.1"/>
    </source>
</evidence>
<evidence type="ECO:0000259" key="5">
    <source>
        <dbReference type="PROSITE" id="PS50893"/>
    </source>
</evidence>
<comment type="caution">
    <text evidence="6">The sequence shown here is derived from an EMBL/GenBank/DDBJ whole genome shotgun (WGS) entry which is preliminary data.</text>
</comment>
<keyword evidence="7" id="KW-1185">Reference proteome</keyword>
<comment type="similarity">
    <text evidence="1">Belongs to the ABC transporter superfamily.</text>
</comment>
<dbReference type="InterPro" id="IPR003593">
    <property type="entry name" value="AAA+_ATPase"/>
</dbReference>
<gene>
    <name evidence="6" type="ORF">DY78_GL000466</name>
</gene>
<dbReference type="GO" id="GO:0005524">
    <property type="term" value="F:ATP binding"/>
    <property type="evidence" value="ECO:0007669"/>
    <property type="project" value="UniProtKB-KW"/>
</dbReference>
<evidence type="ECO:0000256" key="2">
    <source>
        <dbReference type="ARBA" id="ARBA00022448"/>
    </source>
</evidence>